<comment type="caution">
    <text evidence="2">The sequence shown here is derived from an EMBL/GenBank/DDBJ whole genome shotgun (WGS) entry which is preliminary data.</text>
</comment>
<sequence length="161" mass="17647">MPLDADTRLLGCKNQNNACSKSEQALKEKKVDGAEKIFRQPVIILQPMKIKKIEAAATSPPAVFQHTQKKKAFQTAITLTSTSATPKQTFDSEAEQPGKLLQQWQQRQPHRYAPAPLAHTITHPLALSGDSIAAGRQTCKQTSRQSDETTVSQATTRQGKA</sequence>
<evidence type="ECO:0000313" key="3">
    <source>
        <dbReference type="Proteomes" id="UP000606786"/>
    </source>
</evidence>
<accession>A0A811V4S4</accession>
<evidence type="ECO:0000313" key="2">
    <source>
        <dbReference type="EMBL" id="CAD7005385.1"/>
    </source>
</evidence>
<protein>
    <submittedName>
        <fullName evidence="2">(Mediterranean fruit fly) hypothetical protein</fullName>
    </submittedName>
</protein>
<name>A0A811V4S4_CERCA</name>
<keyword evidence="3" id="KW-1185">Reference proteome</keyword>
<feature type="region of interest" description="Disordered" evidence="1">
    <location>
        <begin position="136"/>
        <end position="161"/>
    </location>
</feature>
<dbReference type="AlphaFoldDB" id="A0A811V4S4"/>
<proteinExistence type="predicted"/>
<dbReference type="Proteomes" id="UP000606786">
    <property type="component" value="Unassembled WGS sequence"/>
</dbReference>
<dbReference type="EMBL" id="CAJHJT010000034">
    <property type="protein sequence ID" value="CAD7005385.1"/>
    <property type="molecule type" value="Genomic_DNA"/>
</dbReference>
<evidence type="ECO:0000256" key="1">
    <source>
        <dbReference type="SAM" id="MobiDB-lite"/>
    </source>
</evidence>
<gene>
    <name evidence="2" type="ORF">CCAP1982_LOCUS13745</name>
</gene>
<reference evidence="2" key="1">
    <citation type="submission" date="2020-11" db="EMBL/GenBank/DDBJ databases">
        <authorList>
            <person name="Whitehead M."/>
        </authorList>
    </citation>
    <scope>NUCLEOTIDE SEQUENCE</scope>
    <source>
        <strain evidence="2">EGII</strain>
    </source>
</reference>
<feature type="compositionally biased region" description="Polar residues" evidence="1">
    <location>
        <begin position="138"/>
        <end position="161"/>
    </location>
</feature>
<organism evidence="2 3">
    <name type="scientific">Ceratitis capitata</name>
    <name type="common">Mediterranean fruit fly</name>
    <name type="synonym">Tephritis capitata</name>
    <dbReference type="NCBI Taxonomy" id="7213"/>
    <lineage>
        <taxon>Eukaryota</taxon>
        <taxon>Metazoa</taxon>
        <taxon>Ecdysozoa</taxon>
        <taxon>Arthropoda</taxon>
        <taxon>Hexapoda</taxon>
        <taxon>Insecta</taxon>
        <taxon>Pterygota</taxon>
        <taxon>Neoptera</taxon>
        <taxon>Endopterygota</taxon>
        <taxon>Diptera</taxon>
        <taxon>Brachycera</taxon>
        <taxon>Muscomorpha</taxon>
        <taxon>Tephritoidea</taxon>
        <taxon>Tephritidae</taxon>
        <taxon>Ceratitis</taxon>
        <taxon>Ceratitis</taxon>
    </lineage>
</organism>